<keyword evidence="3 15" id="KW-0547">Nucleotide-binding</keyword>
<comment type="catalytic activity">
    <reaction evidence="14">
        <text>ATP + H2O = ADP + phosphate + H(+)</text>
        <dbReference type="Rhea" id="RHEA:13065"/>
        <dbReference type="ChEBI" id="CHEBI:15377"/>
        <dbReference type="ChEBI" id="CHEBI:15378"/>
        <dbReference type="ChEBI" id="CHEBI:30616"/>
        <dbReference type="ChEBI" id="CHEBI:43474"/>
        <dbReference type="ChEBI" id="CHEBI:456216"/>
        <dbReference type="EC" id="5.6.2.4"/>
    </reaction>
</comment>
<evidence type="ECO:0000256" key="6">
    <source>
        <dbReference type="ARBA" id="ARBA00022806"/>
    </source>
</evidence>
<dbReference type="PROSITE" id="PS51217">
    <property type="entry name" value="UVRD_HELICASE_CTER"/>
    <property type="match status" value="1"/>
</dbReference>
<dbReference type="PANTHER" id="PTHR11070:SF59">
    <property type="entry name" value="DNA 3'-5' HELICASE"/>
    <property type="match status" value="1"/>
</dbReference>
<dbReference type="InterPro" id="IPR000212">
    <property type="entry name" value="DNA_helicase_UvrD/REP"/>
</dbReference>
<evidence type="ECO:0000313" key="19">
    <source>
        <dbReference type="EMBL" id="GIG35237.1"/>
    </source>
</evidence>
<dbReference type="InterPro" id="IPR013986">
    <property type="entry name" value="DExx_box_DNA_helicase_dom_sf"/>
</dbReference>
<dbReference type="Pfam" id="PF00580">
    <property type="entry name" value="UvrD-helicase"/>
    <property type="match status" value="1"/>
</dbReference>
<dbReference type="InterPro" id="IPR014016">
    <property type="entry name" value="UvrD-like_ATP-bd"/>
</dbReference>
<dbReference type="GO" id="GO:0033202">
    <property type="term" value="C:DNA helicase complex"/>
    <property type="evidence" value="ECO:0007669"/>
    <property type="project" value="TreeGrafter"/>
</dbReference>
<name>A0A919PBK1_9CELL</name>
<dbReference type="InterPro" id="IPR038726">
    <property type="entry name" value="PDDEXK_AddAB-type"/>
</dbReference>
<keyword evidence="7" id="KW-0269">Exonuclease</keyword>
<comment type="catalytic activity">
    <reaction evidence="12">
        <text>Couples ATP hydrolysis with the unwinding of duplex DNA by translocating in the 3'-5' direction.</text>
        <dbReference type="EC" id="5.6.2.4"/>
    </reaction>
</comment>
<keyword evidence="20" id="KW-1185">Reference proteome</keyword>
<keyword evidence="4" id="KW-0227">DNA damage</keyword>
<evidence type="ECO:0000256" key="14">
    <source>
        <dbReference type="ARBA" id="ARBA00048988"/>
    </source>
</evidence>
<evidence type="ECO:0000256" key="16">
    <source>
        <dbReference type="SAM" id="MobiDB-lite"/>
    </source>
</evidence>
<feature type="domain" description="UvrD-like helicase C-terminal" evidence="18">
    <location>
        <begin position="404"/>
        <end position="705"/>
    </location>
</feature>
<comment type="caution">
    <text evidence="19">The sequence shown here is derived from an EMBL/GenBank/DDBJ whole genome shotgun (WGS) entry which is preliminary data.</text>
</comment>
<evidence type="ECO:0000256" key="13">
    <source>
        <dbReference type="ARBA" id="ARBA00034808"/>
    </source>
</evidence>
<evidence type="ECO:0000256" key="10">
    <source>
        <dbReference type="ARBA" id="ARBA00023204"/>
    </source>
</evidence>
<dbReference type="AlphaFoldDB" id="A0A919PBK1"/>
<evidence type="ECO:0000256" key="9">
    <source>
        <dbReference type="ARBA" id="ARBA00023125"/>
    </source>
</evidence>
<dbReference type="PANTHER" id="PTHR11070">
    <property type="entry name" value="UVRD / RECB / PCRA DNA HELICASE FAMILY MEMBER"/>
    <property type="match status" value="1"/>
</dbReference>
<evidence type="ECO:0000259" key="18">
    <source>
        <dbReference type="PROSITE" id="PS51217"/>
    </source>
</evidence>
<dbReference type="GO" id="GO:0003677">
    <property type="term" value="F:DNA binding"/>
    <property type="evidence" value="ECO:0007669"/>
    <property type="project" value="UniProtKB-KW"/>
</dbReference>
<dbReference type="GO" id="GO:0043138">
    <property type="term" value="F:3'-5' DNA helicase activity"/>
    <property type="evidence" value="ECO:0007669"/>
    <property type="project" value="UniProtKB-EC"/>
</dbReference>
<dbReference type="GO" id="GO:0000725">
    <property type="term" value="P:recombinational repair"/>
    <property type="evidence" value="ECO:0007669"/>
    <property type="project" value="TreeGrafter"/>
</dbReference>
<feature type="domain" description="UvrD-like helicase ATP-binding" evidence="17">
    <location>
        <begin position="42"/>
        <end position="360"/>
    </location>
</feature>
<dbReference type="EC" id="5.6.2.4" evidence="13"/>
<evidence type="ECO:0000259" key="17">
    <source>
        <dbReference type="PROSITE" id="PS51198"/>
    </source>
</evidence>
<evidence type="ECO:0000313" key="20">
    <source>
        <dbReference type="Proteomes" id="UP000642125"/>
    </source>
</evidence>
<dbReference type="Gene3D" id="3.40.50.300">
    <property type="entry name" value="P-loop containing nucleotide triphosphate hydrolases"/>
    <property type="match status" value="2"/>
</dbReference>
<feature type="binding site" evidence="15">
    <location>
        <begin position="63"/>
        <end position="70"/>
    </location>
    <ligand>
        <name>ATP</name>
        <dbReference type="ChEBI" id="CHEBI:30616"/>
    </ligand>
</feature>
<evidence type="ECO:0000256" key="2">
    <source>
        <dbReference type="ARBA" id="ARBA00022722"/>
    </source>
</evidence>
<dbReference type="Pfam" id="PF13361">
    <property type="entry name" value="UvrD_C"/>
    <property type="match status" value="1"/>
</dbReference>
<keyword evidence="8 15" id="KW-0067">ATP-binding</keyword>
<gene>
    <name evidence="19" type="ORF">Cpa01nite_06180</name>
</gene>
<keyword evidence="2" id="KW-0540">Nuclease</keyword>
<dbReference type="EMBL" id="BONO01000003">
    <property type="protein sequence ID" value="GIG35237.1"/>
    <property type="molecule type" value="Genomic_DNA"/>
</dbReference>
<organism evidence="19 20">
    <name type="scientific">Cellulomonas pakistanensis</name>
    <dbReference type="NCBI Taxonomy" id="992287"/>
    <lineage>
        <taxon>Bacteria</taxon>
        <taxon>Bacillati</taxon>
        <taxon>Actinomycetota</taxon>
        <taxon>Actinomycetes</taxon>
        <taxon>Micrococcales</taxon>
        <taxon>Cellulomonadaceae</taxon>
        <taxon>Cellulomonas</taxon>
    </lineage>
</organism>
<evidence type="ECO:0000256" key="3">
    <source>
        <dbReference type="ARBA" id="ARBA00022741"/>
    </source>
</evidence>
<dbReference type="SUPFAM" id="SSF52540">
    <property type="entry name" value="P-loop containing nucleoside triphosphate hydrolases"/>
    <property type="match status" value="1"/>
</dbReference>
<evidence type="ECO:0000256" key="8">
    <source>
        <dbReference type="ARBA" id="ARBA00022840"/>
    </source>
</evidence>
<evidence type="ECO:0000256" key="7">
    <source>
        <dbReference type="ARBA" id="ARBA00022839"/>
    </source>
</evidence>
<dbReference type="Proteomes" id="UP000642125">
    <property type="component" value="Unassembled WGS sequence"/>
</dbReference>
<evidence type="ECO:0000256" key="12">
    <source>
        <dbReference type="ARBA" id="ARBA00034617"/>
    </source>
</evidence>
<dbReference type="GO" id="GO:0004527">
    <property type="term" value="F:exonuclease activity"/>
    <property type="evidence" value="ECO:0007669"/>
    <property type="project" value="UniProtKB-KW"/>
</dbReference>
<accession>A0A919PBK1</accession>
<evidence type="ECO:0000256" key="11">
    <source>
        <dbReference type="ARBA" id="ARBA00023235"/>
    </source>
</evidence>
<dbReference type="Gene3D" id="3.90.320.10">
    <property type="match status" value="1"/>
</dbReference>
<keyword evidence="11" id="KW-0413">Isomerase</keyword>
<evidence type="ECO:0000256" key="1">
    <source>
        <dbReference type="ARBA" id="ARBA00009922"/>
    </source>
</evidence>
<dbReference type="Pfam" id="PF12705">
    <property type="entry name" value="PDDEXK_1"/>
    <property type="match status" value="1"/>
</dbReference>
<comment type="similarity">
    <text evidence="1">Belongs to the helicase family. UvrD subfamily.</text>
</comment>
<keyword evidence="9" id="KW-0238">DNA-binding</keyword>
<dbReference type="GO" id="GO:0005524">
    <property type="term" value="F:ATP binding"/>
    <property type="evidence" value="ECO:0007669"/>
    <property type="project" value="UniProtKB-UniRule"/>
</dbReference>
<sequence>MSVACDGIELVNPTPAAPPPAGGLRLVRPALADAPAPVRLGADQRAVVDRVVAGTHPALLVVGAAGTGKTLLAVEAVAAALGADDDGLFPSPDLPSPDEVLVLASGRRAAAELRDRIGGRVRRTTGQAMVRTPAAAAFAVLRARAALLGDPAPTLISGPEQDLALAELLAGHAAGEGVPLRWPAGVPEEALTLRAFRGELRDLVMRAAERGVEPEDLAALGERHGRPEWVAAAALYREYVDVTTLRAGTPDAGARYDPAVVVEEAAEVLRHWEDELPGPRPRWRLVVVDDYQEATEATARLLRVLQDDGARLLLLADPDAAVQTFRGATPALVGRADVAGDGPGELGATRLVLDGVRRHGPVLRGVAARVAERVAVVGGAAHRRALPVPGAGDAGGAPVPAGVPTQGGAADRVAAHDAGGADGADVVVPRDVVRAAVLPSPAQEAAWVAHALRRAHLEDGTPWAEMAVIARSGGQVTALRRALGSAQVPVAVVGSDVPLRDEPAVRPLLDALRVALGPDAGGSALDAELAARLCCSPLGGLDAVGLRRLRRSLRAEEVALGGGRASDELLVEVLLSPALAAGLQPVVRRPVARIATVLAEGRAAAAAPGADAQGVLWAIWDASGLAEPWRRSALAGGPGGARADRDLDAVLALFRAAETFVDRMPQARAAAFLEWVEAQELPSDTIAARARRDAVSVLTPAGAAGREWDVVVVAGVQEGVWPDLRLRDSLLGSQALVDVLAGRGAGRAAAADAPADAHAAAEAGAAARAAVLADELRSFHVAVSRARRVLLVTAVSDEDDQPSPFLDLVEPNDEDDDPRRTVAPAPLDLRGLVAQLRGRLEQAARDGVPDPEAAGVLARLADEGVPGADPAEWHGLAEPSSDAPLWAEGQRVPVSPSRIETAGTCTLRWALEAAGGTAPSSARQSLGTLVHALAQTHPRGGREELLAELDRRWPELGLGHGWPATLERRRAEAMVGRLADYLAHAGEPLAIEARFELELDRAVVRGTLDRVERADADAADGPDDAAIPVRVVDLKTGRTAPSAQEATTNPQLGAYQLAVDAGAVEGLPPGATSAGAQLVFVSDVNKNKAALREQPALGPDAPDDPSWARTHIEEVAERMAASSFAATANTLCDRCPVRRSCPLRDEGGQVVA</sequence>
<evidence type="ECO:0000256" key="5">
    <source>
        <dbReference type="ARBA" id="ARBA00022801"/>
    </source>
</evidence>
<dbReference type="InterPro" id="IPR011604">
    <property type="entry name" value="PDDEXK-like_dom_sf"/>
</dbReference>
<dbReference type="InterPro" id="IPR027417">
    <property type="entry name" value="P-loop_NTPase"/>
</dbReference>
<protein>
    <recommendedName>
        <fullName evidence="13">DNA 3'-5' helicase</fullName>
        <ecNumber evidence="13">5.6.2.4</ecNumber>
    </recommendedName>
</protein>
<proteinExistence type="inferred from homology"/>
<evidence type="ECO:0000256" key="15">
    <source>
        <dbReference type="PROSITE-ProRule" id="PRU00560"/>
    </source>
</evidence>
<dbReference type="Gene3D" id="1.10.10.160">
    <property type="match status" value="1"/>
</dbReference>
<dbReference type="PROSITE" id="PS51198">
    <property type="entry name" value="UVRD_HELICASE_ATP_BIND"/>
    <property type="match status" value="1"/>
</dbReference>
<keyword evidence="6 15" id="KW-0347">Helicase</keyword>
<keyword evidence="5 15" id="KW-0378">Hydrolase</keyword>
<evidence type="ECO:0000256" key="4">
    <source>
        <dbReference type="ARBA" id="ARBA00022763"/>
    </source>
</evidence>
<feature type="region of interest" description="Disordered" evidence="16">
    <location>
        <begin position="801"/>
        <end position="823"/>
    </location>
</feature>
<dbReference type="InterPro" id="IPR014017">
    <property type="entry name" value="DNA_helicase_UvrD-like_C"/>
</dbReference>
<reference evidence="19" key="1">
    <citation type="submission" date="2021-01" db="EMBL/GenBank/DDBJ databases">
        <title>Whole genome shotgun sequence of Cellulomonas pakistanensis NBRC 110800.</title>
        <authorList>
            <person name="Komaki H."/>
            <person name="Tamura T."/>
        </authorList>
    </citation>
    <scope>NUCLEOTIDE SEQUENCE</scope>
    <source>
        <strain evidence="19">NBRC 110800</strain>
    </source>
</reference>
<dbReference type="GO" id="GO:0005829">
    <property type="term" value="C:cytosol"/>
    <property type="evidence" value="ECO:0007669"/>
    <property type="project" value="TreeGrafter"/>
</dbReference>
<dbReference type="Gene3D" id="1.10.486.10">
    <property type="entry name" value="PCRA, domain 4"/>
    <property type="match status" value="1"/>
</dbReference>
<keyword evidence="10" id="KW-0234">DNA repair</keyword>